<sequence>MVCYMCLKNLDDWLSSPTSRLLDIKILKHHSPLYEHIESSFAKATVCAVICEYNFSKVELNRVAPIEHTKAIICERKSRKTGFGIQL</sequence>
<accession>A0A0A9CNY2</accession>
<name>A0A0A9CNY2_ARUDO</name>
<reference evidence="1" key="2">
    <citation type="journal article" date="2015" name="Data Brief">
        <title>Shoot transcriptome of the giant reed, Arundo donax.</title>
        <authorList>
            <person name="Barrero R.A."/>
            <person name="Guerrero F.D."/>
            <person name="Moolhuijzen P."/>
            <person name="Goolsby J.A."/>
            <person name="Tidwell J."/>
            <person name="Bellgard S.E."/>
            <person name="Bellgard M.I."/>
        </authorList>
    </citation>
    <scope>NUCLEOTIDE SEQUENCE</scope>
    <source>
        <tissue evidence="1">Shoot tissue taken approximately 20 cm above the soil surface</tissue>
    </source>
</reference>
<dbReference type="EMBL" id="GBRH01221777">
    <property type="protein sequence ID" value="JAD76118.1"/>
    <property type="molecule type" value="Transcribed_RNA"/>
</dbReference>
<protein>
    <submittedName>
        <fullName evidence="1">Uncharacterized protein</fullName>
    </submittedName>
</protein>
<evidence type="ECO:0000313" key="1">
    <source>
        <dbReference type="EMBL" id="JAD76118.1"/>
    </source>
</evidence>
<reference evidence="1" key="1">
    <citation type="submission" date="2014-09" db="EMBL/GenBank/DDBJ databases">
        <authorList>
            <person name="Magalhaes I.L.F."/>
            <person name="Oliveira U."/>
            <person name="Santos F.R."/>
            <person name="Vidigal T.H.D.A."/>
            <person name="Brescovit A.D."/>
            <person name="Santos A.J."/>
        </authorList>
    </citation>
    <scope>NUCLEOTIDE SEQUENCE</scope>
    <source>
        <tissue evidence="1">Shoot tissue taken approximately 20 cm above the soil surface</tissue>
    </source>
</reference>
<dbReference type="AlphaFoldDB" id="A0A0A9CNY2"/>
<proteinExistence type="predicted"/>
<organism evidence="1">
    <name type="scientific">Arundo donax</name>
    <name type="common">Giant reed</name>
    <name type="synonym">Donax arundinaceus</name>
    <dbReference type="NCBI Taxonomy" id="35708"/>
    <lineage>
        <taxon>Eukaryota</taxon>
        <taxon>Viridiplantae</taxon>
        <taxon>Streptophyta</taxon>
        <taxon>Embryophyta</taxon>
        <taxon>Tracheophyta</taxon>
        <taxon>Spermatophyta</taxon>
        <taxon>Magnoliopsida</taxon>
        <taxon>Liliopsida</taxon>
        <taxon>Poales</taxon>
        <taxon>Poaceae</taxon>
        <taxon>PACMAD clade</taxon>
        <taxon>Arundinoideae</taxon>
        <taxon>Arundineae</taxon>
        <taxon>Arundo</taxon>
    </lineage>
</organism>